<feature type="region of interest" description="Disordered" evidence="9">
    <location>
        <begin position="17"/>
        <end position="40"/>
    </location>
</feature>
<evidence type="ECO:0000256" key="5">
    <source>
        <dbReference type="ARBA" id="ARBA00023136"/>
    </source>
</evidence>
<evidence type="ECO:0000256" key="4">
    <source>
        <dbReference type="ARBA" id="ARBA00022989"/>
    </source>
</evidence>
<keyword evidence="3" id="KW-0732">Signal</keyword>
<evidence type="ECO:0000256" key="1">
    <source>
        <dbReference type="ARBA" id="ARBA00004479"/>
    </source>
</evidence>
<evidence type="ECO:0000256" key="7">
    <source>
        <dbReference type="ARBA" id="ARBA00023180"/>
    </source>
</evidence>
<feature type="transmembrane region" description="Helical" evidence="10">
    <location>
        <begin position="155"/>
        <end position="175"/>
    </location>
</feature>
<keyword evidence="13" id="KW-1185">Reference proteome</keyword>
<dbReference type="PANTHER" id="PTHR13869">
    <property type="entry name" value="MYELIN P0 RELATED"/>
    <property type="match status" value="1"/>
</dbReference>
<evidence type="ECO:0000256" key="8">
    <source>
        <dbReference type="ARBA" id="ARBA00023319"/>
    </source>
</evidence>
<keyword evidence="7" id="KW-0325">Glycoprotein</keyword>
<dbReference type="PROSITE" id="PS50835">
    <property type="entry name" value="IG_LIKE"/>
    <property type="match status" value="1"/>
</dbReference>
<evidence type="ECO:0000256" key="9">
    <source>
        <dbReference type="SAM" id="MobiDB-lite"/>
    </source>
</evidence>
<evidence type="ECO:0000313" key="12">
    <source>
        <dbReference type="EMBL" id="ROL50684.1"/>
    </source>
</evidence>
<dbReference type="GO" id="GO:0001518">
    <property type="term" value="C:voltage-gated sodium channel complex"/>
    <property type="evidence" value="ECO:0007669"/>
    <property type="project" value="TreeGrafter"/>
</dbReference>
<dbReference type="SMART" id="SM00409">
    <property type="entry name" value="IG"/>
    <property type="match status" value="1"/>
</dbReference>
<keyword evidence="6" id="KW-1015">Disulfide bond</keyword>
<dbReference type="Proteomes" id="UP000281406">
    <property type="component" value="Unassembled WGS sequence"/>
</dbReference>
<dbReference type="PANTHER" id="PTHR13869:SF14">
    <property type="entry name" value="SODIUM CHANNEL SUBUNIT BETA-4"/>
    <property type="match status" value="1"/>
</dbReference>
<keyword evidence="5 10" id="KW-0472">Membrane</keyword>
<gene>
    <name evidence="12" type="ORF">DPX16_14928</name>
</gene>
<dbReference type="OrthoDB" id="9942170at2759"/>
<evidence type="ECO:0000313" key="13">
    <source>
        <dbReference type="Proteomes" id="UP000281406"/>
    </source>
</evidence>
<protein>
    <recommendedName>
        <fullName evidence="11">Ig-like domain-containing protein</fullName>
    </recommendedName>
</protein>
<keyword evidence="4 10" id="KW-1133">Transmembrane helix</keyword>
<dbReference type="InterPro" id="IPR013783">
    <property type="entry name" value="Ig-like_fold"/>
</dbReference>
<dbReference type="InterPro" id="IPR007110">
    <property type="entry name" value="Ig-like_dom"/>
</dbReference>
<dbReference type="GO" id="GO:0017080">
    <property type="term" value="F:sodium channel regulator activity"/>
    <property type="evidence" value="ECO:0007669"/>
    <property type="project" value="TreeGrafter"/>
</dbReference>
<dbReference type="SUPFAM" id="SSF48726">
    <property type="entry name" value="Immunoglobulin"/>
    <property type="match status" value="1"/>
</dbReference>
<dbReference type="GO" id="GO:0044325">
    <property type="term" value="F:transmembrane transporter binding"/>
    <property type="evidence" value="ECO:0007669"/>
    <property type="project" value="TreeGrafter"/>
</dbReference>
<dbReference type="EMBL" id="RJVU01019434">
    <property type="protein sequence ID" value="ROL50684.1"/>
    <property type="molecule type" value="Genomic_DNA"/>
</dbReference>
<comment type="caution">
    <text evidence="12">The sequence shown here is derived from an EMBL/GenBank/DDBJ whole genome shotgun (WGS) entry which is preliminary data.</text>
</comment>
<reference evidence="12 13" key="1">
    <citation type="submission" date="2018-10" db="EMBL/GenBank/DDBJ databases">
        <title>Genome assembly for a Yunnan-Guizhou Plateau 3E fish, Anabarilius grahami (Regan), and its evolutionary and genetic applications.</title>
        <authorList>
            <person name="Jiang W."/>
        </authorList>
    </citation>
    <scope>NUCLEOTIDE SEQUENCE [LARGE SCALE GENOMIC DNA]</scope>
    <source>
        <strain evidence="12">AG-KIZ</strain>
        <tissue evidence="12">Muscle</tissue>
    </source>
</reference>
<comment type="subcellular location">
    <subcellularLocation>
        <location evidence="1">Membrane</location>
        <topology evidence="1">Single-pass type I membrane protein</topology>
    </subcellularLocation>
</comment>
<evidence type="ECO:0000256" key="3">
    <source>
        <dbReference type="ARBA" id="ARBA00022729"/>
    </source>
</evidence>
<sequence length="518" mass="60246">MRESWKRDGAGDLWRRWSTHTQTRNTRGDRESQETACTPSDSGVTKITAFSGESVLLPCTCTNTQDKPKSFSWETKSRRASKDGIYIDIFSVFELYRDRITLFNQTSPGNVSLLLSDLTEDDQGSYVCLLEKTSRFIDVFIKKRIKSTPLSKTRLSALISVPFLVIGGAAVIYCIHRAHKKARMETGKINVENNLYAFHVGIKRKCPEVSHDGHISIEDLRNALQEDTNVEQILRDFKKLGITYELKLLDYLTRSIPNYPTPTEFHISEVTHVTDIDGLHKIWESEGFKAHGNDDEKFSWWSLKIDKESIQAAEERYLEKKFPDRSQEQTDRQELFLSKFTTSPAFHIDESRYGNFRFSFPLNNLMDTYRVQMCGDQDPVLREYKTMFYKQEIMYVVLVHSPEDNESFKKFPRIENSLFVDYEENQILWKAQAIGDDIRFKLILIKEDNFAKAEPVNKEYYYYVWDHVCLAFHLKDVLKFPKETLKKSLTPCKLANICSAKGKCCSYEEAKEILNNLQ</sequence>
<dbReference type="InterPro" id="IPR000920">
    <property type="entry name" value="Myelin_P0-rel"/>
</dbReference>
<dbReference type="Pfam" id="PF07686">
    <property type="entry name" value="V-set"/>
    <property type="match status" value="1"/>
</dbReference>
<organism evidence="12 13">
    <name type="scientific">Anabarilius grahami</name>
    <name type="common">Kanglang fish</name>
    <name type="synonym">Barilius grahami</name>
    <dbReference type="NCBI Taxonomy" id="495550"/>
    <lineage>
        <taxon>Eukaryota</taxon>
        <taxon>Metazoa</taxon>
        <taxon>Chordata</taxon>
        <taxon>Craniata</taxon>
        <taxon>Vertebrata</taxon>
        <taxon>Euteleostomi</taxon>
        <taxon>Actinopterygii</taxon>
        <taxon>Neopterygii</taxon>
        <taxon>Teleostei</taxon>
        <taxon>Ostariophysi</taxon>
        <taxon>Cypriniformes</taxon>
        <taxon>Xenocyprididae</taxon>
        <taxon>Xenocypridinae</taxon>
        <taxon>Xenocypridinae incertae sedis</taxon>
        <taxon>Anabarilius</taxon>
    </lineage>
</organism>
<name>A0A3N0YXW9_ANAGA</name>
<feature type="domain" description="Ig-like" evidence="11">
    <location>
        <begin position="39"/>
        <end position="138"/>
    </location>
</feature>
<keyword evidence="8" id="KW-0393">Immunoglobulin domain</keyword>
<evidence type="ECO:0000256" key="10">
    <source>
        <dbReference type="SAM" id="Phobius"/>
    </source>
</evidence>
<evidence type="ECO:0000259" key="11">
    <source>
        <dbReference type="PROSITE" id="PS50835"/>
    </source>
</evidence>
<keyword evidence="2 10" id="KW-0812">Transmembrane</keyword>
<dbReference type="GO" id="GO:0060307">
    <property type="term" value="P:regulation of ventricular cardiac muscle cell membrane repolarization"/>
    <property type="evidence" value="ECO:0007669"/>
    <property type="project" value="TreeGrafter"/>
</dbReference>
<evidence type="ECO:0000256" key="2">
    <source>
        <dbReference type="ARBA" id="ARBA00022692"/>
    </source>
</evidence>
<evidence type="ECO:0000256" key="6">
    <source>
        <dbReference type="ARBA" id="ARBA00023157"/>
    </source>
</evidence>
<dbReference type="InterPro" id="IPR013106">
    <property type="entry name" value="Ig_V-set"/>
</dbReference>
<proteinExistence type="predicted"/>
<dbReference type="InterPro" id="IPR003599">
    <property type="entry name" value="Ig_sub"/>
</dbReference>
<accession>A0A3N0YXW9</accession>
<dbReference type="InterPro" id="IPR036179">
    <property type="entry name" value="Ig-like_dom_sf"/>
</dbReference>
<dbReference type="AlphaFoldDB" id="A0A3N0YXW9"/>
<dbReference type="Gene3D" id="2.60.40.10">
    <property type="entry name" value="Immunoglobulins"/>
    <property type="match status" value="1"/>
</dbReference>
<dbReference type="GO" id="GO:0086002">
    <property type="term" value="P:cardiac muscle cell action potential involved in contraction"/>
    <property type="evidence" value="ECO:0007669"/>
    <property type="project" value="TreeGrafter"/>
</dbReference>